<name>A0A2P2Q9B1_RHIMU</name>
<sequence length="34" mass="3824">MIVSLHDFLTVSKSTSTLEVYNYLLTLVFMSAKA</sequence>
<dbReference type="AlphaFoldDB" id="A0A2P2Q9B1"/>
<accession>A0A2P2Q9B1</accession>
<evidence type="ECO:0000313" key="1">
    <source>
        <dbReference type="EMBL" id="MBX63537.1"/>
    </source>
</evidence>
<dbReference type="EMBL" id="GGEC01083053">
    <property type="protein sequence ID" value="MBX63537.1"/>
    <property type="molecule type" value="Transcribed_RNA"/>
</dbReference>
<reference evidence="1" key="1">
    <citation type="submission" date="2018-02" db="EMBL/GenBank/DDBJ databases">
        <title>Rhizophora mucronata_Transcriptome.</title>
        <authorList>
            <person name="Meera S.P."/>
            <person name="Sreeshan A."/>
            <person name="Augustine A."/>
        </authorList>
    </citation>
    <scope>NUCLEOTIDE SEQUENCE</scope>
    <source>
        <tissue evidence="1">Leaf</tissue>
    </source>
</reference>
<proteinExistence type="predicted"/>
<protein>
    <submittedName>
        <fullName evidence="1">Uncharacterized protein</fullName>
    </submittedName>
</protein>
<organism evidence="1">
    <name type="scientific">Rhizophora mucronata</name>
    <name type="common">Asiatic mangrove</name>
    <dbReference type="NCBI Taxonomy" id="61149"/>
    <lineage>
        <taxon>Eukaryota</taxon>
        <taxon>Viridiplantae</taxon>
        <taxon>Streptophyta</taxon>
        <taxon>Embryophyta</taxon>
        <taxon>Tracheophyta</taxon>
        <taxon>Spermatophyta</taxon>
        <taxon>Magnoliopsida</taxon>
        <taxon>eudicotyledons</taxon>
        <taxon>Gunneridae</taxon>
        <taxon>Pentapetalae</taxon>
        <taxon>rosids</taxon>
        <taxon>fabids</taxon>
        <taxon>Malpighiales</taxon>
        <taxon>Rhizophoraceae</taxon>
        <taxon>Rhizophora</taxon>
    </lineage>
</organism>